<organism evidence="1 2">
    <name type="scientific">Rhynchophorus ferrugineus</name>
    <name type="common">Red palm weevil</name>
    <name type="synonym">Curculio ferrugineus</name>
    <dbReference type="NCBI Taxonomy" id="354439"/>
    <lineage>
        <taxon>Eukaryota</taxon>
        <taxon>Metazoa</taxon>
        <taxon>Ecdysozoa</taxon>
        <taxon>Arthropoda</taxon>
        <taxon>Hexapoda</taxon>
        <taxon>Insecta</taxon>
        <taxon>Pterygota</taxon>
        <taxon>Neoptera</taxon>
        <taxon>Endopterygota</taxon>
        <taxon>Coleoptera</taxon>
        <taxon>Polyphaga</taxon>
        <taxon>Cucujiformia</taxon>
        <taxon>Curculionidae</taxon>
        <taxon>Dryophthorinae</taxon>
        <taxon>Rhynchophorus</taxon>
    </lineage>
</organism>
<accession>A0A834MIA9</accession>
<evidence type="ECO:0000313" key="2">
    <source>
        <dbReference type="Proteomes" id="UP000625711"/>
    </source>
</evidence>
<proteinExistence type="predicted"/>
<keyword evidence="2" id="KW-1185">Reference proteome</keyword>
<reference evidence="1" key="1">
    <citation type="submission" date="2020-08" db="EMBL/GenBank/DDBJ databases">
        <title>Genome sequencing and assembly of the red palm weevil Rhynchophorus ferrugineus.</title>
        <authorList>
            <person name="Dias G.B."/>
            <person name="Bergman C.M."/>
            <person name="Manee M."/>
        </authorList>
    </citation>
    <scope>NUCLEOTIDE SEQUENCE</scope>
    <source>
        <strain evidence="1">AA-2017</strain>
        <tissue evidence="1">Whole larva</tissue>
    </source>
</reference>
<gene>
    <name evidence="1" type="ORF">GWI33_007406</name>
</gene>
<protein>
    <submittedName>
        <fullName evidence="1">Uncharacterized protein</fullName>
    </submittedName>
</protein>
<evidence type="ECO:0000313" key="1">
    <source>
        <dbReference type="EMBL" id="KAF7279314.1"/>
    </source>
</evidence>
<sequence>MWGRQASRITCCIIQCHIRLLEIWKNLRPIKLQLSNTKQQGYSTLLDSSMKLFTCPLKQRIIKNITMEQQGFRKKTVNGQGSVCGQVRAGEERNEQNEQKIQHSWGRGWNKEYRIRLEDAE</sequence>
<comment type="caution">
    <text evidence="1">The sequence shown here is derived from an EMBL/GenBank/DDBJ whole genome shotgun (WGS) entry which is preliminary data.</text>
</comment>
<dbReference type="AlphaFoldDB" id="A0A834MIA9"/>
<name>A0A834MIA9_RHYFE</name>
<dbReference type="EMBL" id="JAACXV010000369">
    <property type="protein sequence ID" value="KAF7279314.1"/>
    <property type="molecule type" value="Genomic_DNA"/>
</dbReference>
<dbReference type="Proteomes" id="UP000625711">
    <property type="component" value="Unassembled WGS sequence"/>
</dbReference>